<gene>
    <name evidence="1" type="ORF">HHL27_13775</name>
</gene>
<dbReference type="RefSeq" id="WP_169494030.1">
    <property type="nucleotide sequence ID" value="NZ_JABBGM010000006.1"/>
</dbReference>
<evidence type="ECO:0000313" key="1">
    <source>
        <dbReference type="EMBL" id="NML94739.1"/>
    </source>
</evidence>
<evidence type="ECO:0000313" key="2">
    <source>
        <dbReference type="Proteomes" id="UP000583556"/>
    </source>
</evidence>
<protein>
    <submittedName>
        <fullName evidence="1">Uncharacterized protein</fullName>
    </submittedName>
</protein>
<keyword evidence="2" id="KW-1185">Reference proteome</keyword>
<organism evidence="1 2">
    <name type="scientific">Novosphingobium olei</name>
    <dbReference type="NCBI Taxonomy" id="2728851"/>
    <lineage>
        <taxon>Bacteria</taxon>
        <taxon>Pseudomonadati</taxon>
        <taxon>Pseudomonadota</taxon>
        <taxon>Alphaproteobacteria</taxon>
        <taxon>Sphingomonadales</taxon>
        <taxon>Sphingomonadaceae</taxon>
        <taxon>Novosphingobium</taxon>
    </lineage>
</organism>
<sequence length="301" mass="32856">MAKPFHQRLATALSSDDSRLSDIEALIAEAEAERTRQAGIVAQAASDSVNFSLSIEDRDDAAARGERARREATALGNALDQLRAKRTAKEASEGRLAAVELRERLISERDEIAARLRREWPEIETAIVTLLSAVTENEAAMRAASIFEDNAEAVARGCPGNFARGALHIRQLTKLALPSFTDERELAWPVPVKSKGPHWTEQARQSRIDQLAAARTRAAAAEAPWAEYDLSSGTCDRITEVSCRASRGGGDTVLTMHPVDPSGFYRNPVHRCWLRPADVARARRLGMVVKPVVAEAAEDVA</sequence>
<dbReference type="Proteomes" id="UP000583556">
    <property type="component" value="Unassembled WGS sequence"/>
</dbReference>
<dbReference type="EMBL" id="JABBGM010000006">
    <property type="protein sequence ID" value="NML94739.1"/>
    <property type="molecule type" value="Genomic_DNA"/>
</dbReference>
<accession>A0A7Y0BQP2</accession>
<comment type="caution">
    <text evidence="1">The sequence shown here is derived from an EMBL/GenBank/DDBJ whole genome shotgun (WGS) entry which is preliminary data.</text>
</comment>
<dbReference type="AlphaFoldDB" id="A0A7Y0BQP2"/>
<reference evidence="1 2" key="1">
    <citation type="submission" date="2020-04" db="EMBL/GenBank/DDBJ databases">
        <title>Novosphingobium sp. TW-4 isolated from soil.</title>
        <authorList>
            <person name="Dahal R.H."/>
            <person name="Chaudhary D.K."/>
        </authorList>
    </citation>
    <scope>NUCLEOTIDE SEQUENCE [LARGE SCALE GENOMIC DNA]</scope>
    <source>
        <strain evidence="1 2">TW-4</strain>
    </source>
</reference>
<proteinExistence type="predicted"/>
<name>A0A7Y0BQP2_9SPHN</name>